<protein>
    <submittedName>
        <fullName evidence="2">Uncharacterized protein</fullName>
    </submittedName>
</protein>
<gene>
    <name evidence="2" type="ORF">ALQ37_200046</name>
</gene>
<proteinExistence type="predicted"/>
<dbReference type="AlphaFoldDB" id="A0A3M3WLA0"/>
<keyword evidence="1" id="KW-0812">Transmembrane</keyword>
<comment type="caution">
    <text evidence="2">The sequence shown here is derived from an EMBL/GenBank/DDBJ whole genome shotgun (WGS) entry which is preliminary data.</text>
</comment>
<dbReference type="EMBL" id="RBPX01000347">
    <property type="protein sequence ID" value="RMO58535.1"/>
    <property type="molecule type" value="Genomic_DNA"/>
</dbReference>
<name>A0A3M3WLA0_PSEAP</name>
<keyword evidence="1" id="KW-0472">Membrane</keyword>
<keyword evidence="1" id="KW-1133">Transmembrane helix</keyword>
<feature type="transmembrane region" description="Helical" evidence="1">
    <location>
        <begin position="53"/>
        <end position="75"/>
    </location>
</feature>
<reference evidence="2 3" key="1">
    <citation type="submission" date="2018-08" db="EMBL/GenBank/DDBJ databases">
        <title>Recombination of ecologically and evolutionarily significant loci maintains genetic cohesion in the Pseudomonas syringae species complex.</title>
        <authorList>
            <person name="Dillon M."/>
            <person name="Thakur S."/>
            <person name="Almeida R.N.D."/>
            <person name="Weir B.S."/>
            <person name="Guttman D.S."/>
        </authorList>
    </citation>
    <scope>NUCLEOTIDE SEQUENCE [LARGE SCALE GENOMIC DNA]</scope>
    <source>
        <strain evidence="2 3">ICMP 4388</strain>
    </source>
</reference>
<evidence type="ECO:0000256" key="1">
    <source>
        <dbReference type="SAM" id="Phobius"/>
    </source>
</evidence>
<accession>A0A3M3WLA0</accession>
<evidence type="ECO:0000313" key="3">
    <source>
        <dbReference type="Proteomes" id="UP000274541"/>
    </source>
</evidence>
<evidence type="ECO:0000313" key="2">
    <source>
        <dbReference type="EMBL" id="RMO58535.1"/>
    </source>
</evidence>
<dbReference type="Proteomes" id="UP000274541">
    <property type="component" value="Unassembled WGS sequence"/>
</dbReference>
<organism evidence="2 3">
    <name type="scientific">Pseudomonas syringae pv. aptata</name>
    <dbReference type="NCBI Taxonomy" id="83167"/>
    <lineage>
        <taxon>Bacteria</taxon>
        <taxon>Pseudomonadati</taxon>
        <taxon>Pseudomonadota</taxon>
        <taxon>Gammaproteobacteria</taxon>
        <taxon>Pseudomonadales</taxon>
        <taxon>Pseudomonadaceae</taxon>
        <taxon>Pseudomonas</taxon>
        <taxon>Pseudomonas syringae</taxon>
    </lineage>
</organism>
<sequence>MPTQSVLVCSRFSTSSEGVTSCDAQTWSETYVVSPEQQAQLELLITGGFDTEIYLQFFWGTIGLFVVGFAAGIIISQVRKIRRS</sequence>